<gene>
    <name evidence="1" type="ORF">SAMN04487997_1571</name>
</gene>
<sequence>MAVIPRFITVNRLMRDFGLPWQRAEAIIREQTIRNRRYPILVSCYLVAS</sequence>
<dbReference type="AlphaFoldDB" id="A0A1H6T6H2"/>
<reference evidence="1 2" key="1">
    <citation type="submission" date="2016-10" db="EMBL/GenBank/DDBJ databases">
        <authorList>
            <person name="de Groot N.N."/>
        </authorList>
    </citation>
    <scope>NUCLEOTIDE SEQUENCE [LARGE SCALE GENOMIC DNA]</scope>
    <source>
        <strain evidence="1 2">DSM 26515</strain>
    </source>
</reference>
<evidence type="ECO:0000313" key="2">
    <source>
        <dbReference type="Proteomes" id="UP000199420"/>
    </source>
</evidence>
<keyword evidence="2" id="KW-1185">Reference proteome</keyword>
<accession>A0A1H6T6H2</accession>
<dbReference type="EMBL" id="FNYC01000002">
    <property type="protein sequence ID" value="SEI71835.1"/>
    <property type="molecule type" value="Genomic_DNA"/>
</dbReference>
<organism evidence="1 2">
    <name type="scientific">Frateuria terrea</name>
    <dbReference type="NCBI Taxonomy" id="529704"/>
    <lineage>
        <taxon>Bacteria</taxon>
        <taxon>Pseudomonadati</taxon>
        <taxon>Pseudomonadota</taxon>
        <taxon>Gammaproteobacteria</taxon>
        <taxon>Lysobacterales</taxon>
        <taxon>Rhodanobacteraceae</taxon>
        <taxon>Frateuria</taxon>
    </lineage>
</organism>
<name>A0A1H6T6H2_9GAMM</name>
<dbReference type="Proteomes" id="UP000199420">
    <property type="component" value="Unassembled WGS sequence"/>
</dbReference>
<evidence type="ECO:0000313" key="1">
    <source>
        <dbReference type="EMBL" id="SEI71835.1"/>
    </source>
</evidence>
<protein>
    <submittedName>
        <fullName evidence="1">Uncharacterized protein</fullName>
    </submittedName>
</protein>
<dbReference type="RefSeq" id="WP_175483687.1">
    <property type="nucleotide sequence ID" value="NZ_FNYC01000002.1"/>
</dbReference>
<dbReference type="STRING" id="529704.SAMN02927913_1486"/>
<proteinExistence type="predicted"/>